<dbReference type="Proteomes" id="UP000007089">
    <property type="component" value="Chromosome"/>
</dbReference>
<feature type="binding site" evidence="2">
    <location>
        <position position="70"/>
    </location>
    <ligand>
        <name>S-adenosyl-L-methionine</name>
        <dbReference type="ChEBI" id="CHEBI:59789"/>
    </ligand>
</feature>
<name>B8J6E8_ANAD2</name>
<dbReference type="KEGG" id="acp:A2cp1_1787"/>
<dbReference type="GO" id="GO:0008168">
    <property type="term" value="F:methyltransferase activity"/>
    <property type="evidence" value="ECO:0007669"/>
    <property type="project" value="UniProtKB-KW"/>
</dbReference>
<feature type="binding site" evidence="1">
    <location>
        <position position="31"/>
    </location>
    <ligand>
        <name>Zn(2+)</name>
        <dbReference type="ChEBI" id="CHEBI:29105"/>
    </ligand>
</feature>
<feature type="binding site" evidence="1">
    <location>
        <position position="11"/>
    </location>
    <ligand>
        <name>Zn(2+)</name>
        <dbReference type="ChEBI" id="CHEBI:29105"/>
    </ligand>
</feature>
<feature type="domain" description="23S rRNA (guanine(745)-N(1))-methyltransferase N-terminal" evidence="4">
    <location>
        <begin position="10"/>
        <end position="44"/>
    </location>
</feature>
<dbReference type="InterPro" id="IPR048647">
    <property type="entry name" value="RlmA_N"/>
</dbReference>
<keyword evidence="5" id="KW-0489">Methyltransferase</keyword>
<dbReference type="HOGENOM" id="CLU_050931_1_0_7"/>
<keyword evidence="6" id="KW-1185">Reference proteome</keyword>
<dbReference type="InterPro" id="IPR016718">
    <property type="entry name" value="rRNA_m1G-MeTrfase_A_prd"/>
</dbReference>
<dbReference type="EMBL" id="CP001359">
    <property type="protein sequence ID" value="ACL65129.1"/>
    <property type="molecule type" value="Genomic_DNA"/>
</dbReference>
<protein>
    <submittedName>
        <fullName evidence="5">Methyltransferase type 11</fullName>
    </submittedName>
</protein>
<dbReference type="AlphaFoldDB" id="B8J6E8"/>
<evidence type="ECO:0000256" key="1">
    <source>
        <dbReference type="PIRSR" id="PIRSR018249-1"/>
    </source>
</evidence>
<dbReference type="Pfam" id="PF13649">
    <property type="entry name" value="Methyltransf_25"/>
    <property type="match status" value="1"/>
</dbReference>
<dbReference type="GO" id="GO:0046872">
    <property type="term" value="F:metal ion binding"/>
    <property type="evidence" value="ECO:0007669"/>
    <property type="project" value="UniProtKB-KW"/>
</dbReference>
<evidence type="ECO:0000313" key="6">
    <source>
        <dbReference type="Proteomes" id="UP000007089"/>
    </source>
</evidence>
<feature type="domain" description="Methyltransferase" evidence="3">
    <location>
        <begin position="91"/>
        <end position="175"/>
    </location>
</feature>
<sequence>MLPEILRHLRCPVCRAPLTAVPGAVRCPAGHAFDLARQGYVNLLRGRSPGTGDDADMVAAREAFLGAGHFAPLGAALARAAQAHAGPDGIVLEVGAGTGHHLRSVLEALPDRFGLALDLSRHAARRAARAHPRLGAVVADAWEPLPIADACAALVLDVFAPRNVAEFRRVLAPGGALLLVTPAPAHLAELRKPLGLLEVDPDKARRVSEALEGRFALAASESLEWTLSLPRTDVLAAARMGPSAHHTALDVLAARVAGLDEPVRVSAAVQVQVYRPAASAA</sequence>
<keyword evidence="1" id="KW-0862">Zinc</keyword>
<proteinExistence type="predicted"/>
<feature type="binding site" evidence="2">
    <location>
        <position position="186"/>
    </location>
    <ligand>
        <name>S-adenosyl-L-methionine</name>
        <dbReference type="ChEBI" id="CHEBI:59789"/>
    </ligand>
</feature>
<dbReference type="RefSeq" id="WP_012633053.1">
    <property type="nucleotide sequence ID" value="NC_011891.1"/>
</dbReference>
<dbReference type="InterPro" id="IPR041698">
    <property type="entry name" value="Methyltransf_25"/>
</dbReference>
<dbReference type="GO" id="GO:0032259">
    <property type="term" value="P:methylation"/>
    <property type="evidence" value="ECO:0007669"/>
    <property type="project" value="UniProtKB-KW"/>
</dbReference>
<feature type="binding site" evidence="2">
    <location>
        <begin position="98"/>
        <end position="99"/>
    </location>
    <ligand>
        <name>S-adenosyl-L-methionine</name>
        <dbReference type="ChEBI" id="CHEBI:59789"/>
    </ligand>
</feature>
<evidence type="ECO:0000259" key="4">
    <source>
        <dbReference type="Pfam" id="PF21302"/>
    </source>
</evidence>
<keyword evidence="1" id="KW-0479">Metal-binding</keyword>
<evidence type="ECO:0000259" key="3">
    <source>
        <dbReference type="Pfam" id="PF13649"/>
    </source>
</evidence>
<evidence type="ECO:0000313" key="5">
    <source>
        <dbReference type="EMBL" id="ACL65129.1"/>
    </source>
</evidence>
<dbReference type="Pfam" id="PF21302">
    <property type="entry name" value="Zn_ribbon_RlmA"/>
    <property type="match status" value="1"/>
</dbReference>
<feature type="binding site" evidence="1">
    <location>
        <position position="27"/>
    </location>
    <ligand>
        <name>Zn(2+)</name>
        <dbReference type="ChEBI" id="CHEBI:29105"/>
    </ligand>
</feature>
<accession>B8J6E8</accession>
<reference evidence="5" key="1">
    <citation type="submission" date="2009-01" db="EMBL/GenBank/DDBJ databases">
        <title>Complete sequence of Anaeromyxobacter dehalogenans 2CP-1.</title>
        <authorList>
            <consortium name="US DOE Joint Genome Institute"/>
            <person name="Lucas S."/>
            <person name="Copeland A."/>
            <person name="Lapidus A."/>
            <person name="Glavina del Rio T."/>
            <person name="Dalin E."/>
            <person name="Tice H."/>
            <person name="Bruce D."/>
            <person name="Goodwin L."/>
            <person name="Pitluck S."/>
            <person name="Saunders E."/>
            <person name="Brettin T."/>
            <person name="Detter J.C."/>
            <person name="Han C."/>
            <person name="Larimer F."/>
            <person name="Land M."/>
            <person name="Hauser L."/>
            <person name="Kyrpides N."/>
            <person name="Ovchinnikova G."/>
            <person name="Beliaev A.S."/>
            <person name="Richardson P."/>
        </authorList>
    </citation>
    <scope>NUCLEOTIDE SEQUENCE</scope>
    <source>
        <strain evidence="5">2CP-1</strain>
    </source>
</reference>
<gene>
    <name evidence="5" type="ordered locus">A2cp1_1787</name>
</gene>
<dbReference type="SUPFAM" id="SSF53335">
    <property type="entry name" value="S-adenosyl-L-methionine-dependent methyltransferases"/>
    <property type="match status" value="1"/>
</dbReference>
<feature type="binding site" evidence="1">
    <location>
        <position position="14"/>
    </location>
    <ligand>
        <name>Zn(2+)</name>
        <dbReference type="ChEBI" id="CHEBI:29105"/>
    </ligand>
</feature>
<organism evidence="5 6">
    <name type="scientific">Anaeromyxobacter dehalogenans (strain ATCC BAA-258 / DSM 21875 / 2CP-1)</name>
    <dbReference type="NCBI Taxonomy" id="455488"/>
    <lineage>
        <taxon>Bacteria</taxon>
        <taxon>Pseudomonadati</taxon>
        <taxon>Myxococcota</taxon>
        <taxon>Myxococcia</taxon>
        <taxon>Myxococcales</taxon>
        <taxon>Cystobacterineae</taxon>
        <taxon>Anaeromyxobacteraceae</taxon>
        <taxon>Anaeromyxobacter</taxon>
    </lineage>
</organism>
<evidence type="ECO:0000256" key="2">
    <source>
        <dbReference type="PIRSR" id="PIRSR018249-2"/>
    </source>
</evidence>
<keyword evidence="2" id="KW-0949">S-adenosyl-L-methionine</keyword>
<dbReference type="InterPro" id="IPR029063">
    <property type="entry name" value="SAM-dependent_MTases_sf"/>
</dbReference>
<dbReference type="PIRSF" id="PIRSF018249">
    <property type="entry name" value="MyrA_prd"/>
    <property type="match status" value="1"/>
</dbReference>
<dbReference type="Gene3D" id="3.40.50.150">
    <property type="entry name" value="Vaccinia Virus protein VP39"/>
    <property type="match status" value="1"/>
</dbReference>
<keyword evidence="5" id="KW-0808">Transferase</keyword>